<evidence type="ECO:0000256" key="25">
    <source>
        <dbReference type="SAM" id="MobiDB-lite"/>
    </source>
</evidence>
<dbReference type="EMBL" id="GIIL01006558">
    <property type="protein sequence ID" value="NOV50284.1"/>
    <property type="molecule type" value="Transcribed_RNA"/>
</dbReference>
<accession>A0A6M2DWC5</accession>
<keyword evidence="4 26" id="KW-0812">Transmembrane</keyword>
<feature type="compositionally biased region" description="Acidic residues" evidence="25">
    <location>
        <begin position="382"/>
        <end position="391"/>
    </location>
</feature>
<evidence type="ECO:0000256" key="2">
    <source>
        <dbReference type="ARBA" id="ARBA00008335"/>
    </source>
</evidence>
<sequence length="391" mass="43618">MTILLIGQLIFATGGMINAFWLMVVGRFIFGVGAESLAVAQNNYAVLWFKGKELNMVFGLQLSFARVGSTVNFVVMEPLYKWVSQYYSGPNCIGIVLFLASLTCVMSLMCTLILGWMDKRASKILKRSSNNTEEIARLSDIKTFKPTFWLVSVICVAYYVAIFPFIALGKVFFERKFEFSPEDANTVNSIVYIISAVASPLFGLAVDKTGRNIFWVTISIIVTIFAHGLLAFTFLNPYIGMVIMGLSYSMLASSLWPLVALIIPEYQLGTAYGICQSVQNLGLALISMIAGMIVDNGGYFMLEIFFIAWLCVALISTIVIWMVDSSSNGILNLTPKKREEYQKNIIAELEREKLLTDDPIYEVTPEEILQSENSVRNRGNQSDDDEGRYGS</sequence>
<keyword evidence="28" id="KW-0762">Sugar transport</keyword>
<comment type="similarity">
    <text evidence="2">Belongs to the major facilitator superfamily.</text>
</comment>
<comment type="catalytic activity">
    <reaction evidence="12">
        <text>L-lysyl-L-alpha-amino acid(out) = L-lysyl-L-alpha-amino acid(in)</text>
        <dbReference type="Rhea" id="RHEA:79387"/>
        <dbReference type="ChEBI" id="CHEBI:229965"/>
    </reaction>
</comment>
<dbReference type="GO" id="GO:0022857">
    <property type="term" value="F:transmembrane transporter activity"/>
    <property type="evidence" value="ECO:0007669"/>
    <property type="project" value="InterPro"/>
</dbReference>
<evidence type="ECO:0000256" key="26">
    <source>
        <dbReference type="SAM" id="Phobius"/>
    </source>
</evidence>
<dbReference type="GO" id="GO:0005765">
    <property type="term" value="C:lysosomal membrane"/>
    <property type="evidence" value="ECO:0007669"/>
    <property type="project" value="UniProtKB-SubCell"/>
</dbReference>
<evidence type="ECO:0000256" key="12">
    <source>
        <dbReference type="ARBA" id="ARBA00044891"/>
    </source>
</evidence>
<feature type="transmembrane region" description="Helical" evidence="26">
    <location>
        <begin position="299"/>
        <end position="323"/>
    </location>
</feature>
<protein>
    <recommendedName>
        <fullName evidence="21">Lysosomal dipeptide transporter MFSD1</fullName>
    </recommendedName>
    <alternativeName>
        <fullName evidence="22">Major facilitator superfamily domain-containing protein 1</fullName>
    </alternativeName>
</protein>
<evidence type="ECO:0000256" key="24">
    <source>
        <dbReference type="ARBA" id="ARBA00046376"/>
    </source>
</evidence>
<evidence type="ECO:0000256" key="21">
    <source>
        <dbReference type="ARBA" id="ARBA00044985"/>
    </source>
</evidence>
<evidence type="ECO:0000256" key="19">
    <source>
        <dbReference type="ARBA" id="ARBA00044919"/>
    </source>
</evidence>
<keyword evidence="7" id="KW-0458">Lysosome</keyword>
<comment type="catalytic activity">
    <reaction evidence="8">
        <text>L-lysyl-L-alanine(out) = L-lysyl-L-alanine(in)</text>
        <dbReference type="Rhea" id="RHEA:79399"/>
        <dbReference type="ChEBI" id="CHEBI:229954"/>
    </reaction>
</comment>
<evidence type="ECO:0000256" key="13">
    <source>
        <dbReference type="ARBA" id="ARBA00044893"/>
    </source>
</evidence>
<feature type="transmembrane region" description="Helical" evidence="26">
    <location>
        <begin position="238"/>
        <end position="263"/>
    </location>
</feature>
<dbReference type="PANTHER" id="PTHR23512">
    <property type="entry name" value="MAJOR FACILITATOR SUPERFAMILY DOMAIN-CONTAINING PROTEIN 1"/>
    <property type="match status" value="1"/>
</dbReference>
<keyword evidence="6 26" id="KW-0472">Membrane</keyword>
<feature type="region of interest" description="Disordered" evidence="25">
    <location>
        <begin position="366"/>
        <end position="391"/>
    </location>
</feature>
<evidence type="ECO:0000256" key="23">
    <source>
        <dbReference type="ARBA" id="ARBA00045709"/>
    </source>
</evidence>
<feature type="compositionally biased region" description="Polar residues" evidence="25">
    <location>
        <begin position="370"/>
        <end position="380"/>
    </location>
</feature>
<evidence type="ECO:0000256" key="16">
    <source>
        <dbReference type="ARBA" id="ARBA00044900"/>
    </source>
</evidence>
<comment type="catalytic activity">
    <reaction evidence="16">
        <text>L-lysyl-L-lysine(out) = L-lysyl-L-lysine(in)</text>
        <dbReference type="Rhea" id="RHEA:79403"/>
        <dbReference type="ChEBI" id="CHEBI:229956"/>
    </reaction>
</comment>
<comment type="catalytic activity">
    <reaction evidence="18">
        <text>L-histidyl-L-alpha-amino acid(out) = L-histidyl-L-alpha-amino acid(in)</text>
        <dbReference type="Rhea" id="RHEA:79379"/>
        <dbReference type="ChEBI" id="CHEBI:229964"/>
    </reaction>
</comment>
<evidence type="ECO:0000256" key="4">
    <source>
        <dbReference type="ARBA" id="ARBA00022692"/>
    </source>
</evidence>
<dbReference type="InterPro" id="IPR020846">
    <property type="entry name" value="MFS_dom"/>
</dbReference>
<comment type="catalytic activity">
    <reaction evidence="15">
        <text>L-arginyl-L-alpha-amino acid(out) = L-arginyl-L-alpha-amino acid(in)</text>
        <dbReference type="Rhea" id="RHEA:79371"/>
        <dbReference type="ChEBI" id="CHEBI:84315"/>
    </reaction>
</comment>
<evidence type="ECO:0000256" key="20">
    <source>
        <dbReference type="ARBA" id="ARBA00044924"/>
    </source>
</evidence>
<dbReference type="InterPro" id="IPR036259">
    <property type="entry name" value="MFS_trans_sf"/>
</dbReference>
<comment type="function">
    <text evidence="23">Lysosomal dipeptide uniporter that selectively exports lysine, arginine or histidine-containing dipeptides with a net positive charge from the lysosome lumen into the cytosol. Could play a role in a specific type of protein O-glycosylation indirectly regulating macrophages migration and tissue invasion. Also essential for liver homeostasis.</text>
</comment>
<evidence type="ECO:0000256" key="6">
    <source>
        <dbReference type="ARBA" id="ARBA00023136"/>
    </source>
</evidence>
<keyword evidence="5 26" id="KW-1133">Transmembrane helix</keyword>
<evidence type="ECO:0000256" key="18">
    <source>
        <dbReference type="ARBA" id="ARBA00044912"/>
    </source>
</evidence>
<dbReference type="PROSITE" id="PS50850">
    <property type="entry name" value="MFS"/>
    <property type="match status" value="1"/>
</dbReference>
<dbReference type="CDD" id="cd17340">
    <property type="entry name" value="MFS_MFSD1"/>
    <property type="match status" value="1"/>
</dbReference>
<feature type="transmembrane region" description="Helical" evidence="26">
    <location>
        <begin position="213"/>
        <end position="232"/>
    </location>
</feature>
<comment type="catalytic activity">
    <reaction evidence="20">
        <text>L-lysyl-glycine(out) = L-lysyl-glycine(in)</text>
        <dbReference type="Rhea" id="RHEA:79407"/>
        <dbReference type="ChEBI" id="CHEBI:191202"/>
    </reaction>
</comment>
<organism evidence="28">
    <name type="scientific">Xenopsylla cheopis</name>
    <name type="common">Oriental rat flea</name>
    <name type="synonym">Pulex cheopis</name>
    <dbReference type="NCBI Taxonomy" id="163159"/>
    <lineage>
        <taxon>Eukaryota</taxon>
        <taxon>Metazoa</taxon>
        <taxon>Ecdysozoa</taxon>
        <taxon>Arthropoda</taxon>
        <taxon>Hexapoda</taxon>
        <taxon>Insecta</taxon>
        <taxon>Pterygota</taxon>
        <taxon>Neoptera</taxon>
        <taxon>Endopterygota</taxon>
        <taxon>Siphonaptera</taxon>
        <taxon>Pulicidae</taxon>
        <taxon>Xenopsyllinae</taxon>
        <taxon>Xenopsylla</taxon>
    </lineage>
</organism>
<dbReference type="PANTHER" id="PTHR23512:SF3">
    <property type="entry name" value="MAJOR FACILITATOR SUPERFAMILY DOMAIN-CONTAINING PROTEIN 1"/>
    <property type="match status" value="1"/>
</dbReference>
<comment type="catalytic activity">
    <reaction evidence="9">
        <text>L-histidyl-glycine(out) = L-histidyl-glycine(in)</text>
        <dbReference type="Rhea" id="RHEA:79395"/>
        <dbReference type="ChEBI" id="CHEBI:229957"/>
    </reaction>
</comment>
<proteinExistence type="inferred from homology"/>
<comment type="catalytic activity">
    <reaction evidence="19">
        <text>L-alanyl-L-lysine(out) = L-alanyl-L-lysine(in)</text>
        <dbReference type="Rhea" id="RHEA:79415"/>
        <dbReference type="ChEBI" id="CHEBI:192470"/>
    </reaction>
</comment>
<comment type="catalytic activity">
    <reaction evidence="14">
        <text>L-aspartyl-L-lysine(out) = L-aspartyl-L-lysine(in)</text>
        <dbReference type="Rhea" id="RHEA:79411"/>
        <dbReference type="ChEBI" id="CHEBI:229953"/>
    </reaction>
</comment>
<comment type="catalytic activity">
    <reaction evidence="13">
        <text>L-alpha-aminoacyl-L-lysine(out) = L-alpha-aminoacyl-L-lysine(in)</text>
        <dbReference type="Rhea" id="RHEA:79383"/>
        <dbReference type="ChEBI" id="CHEBI:229966"/>
    </reaction>
</comment>
<dbReference type="Gene3D" id="1.20.1250.20">
    <property type="entry name" value="MFS general substrate transporter like domains"/>
    <property type="match status" value="1"/>
</dbReference>
<comment type="subcellular location">
    <subcellularLocation>
        <location evidence="1">Lysosome membrane</location>
        <topology evidence="1">Multi-pass membrane protein</topology>
    </subcellularLocation>
</comment>
<evidence type="ECO:0000256" key="11">
    <source>
        <dbReference type="ARBA" id="ARBA00044884"/>
    </source>
</evidence>
<evidence type="ECO:0000256" key="7">
    <source>
        <dbReference type="ARBA" id="ARBA00023228"/>
    </source>
</evidence>
<name>A0A6M2DWC5_XENCH</name>
<evidence type="ECO:0000256" key="3">
    <source>
        <dbReference type="ARBA" id="ARBA00022448"/>
    </source>
</evidence>
<feature type="transmembrane region" description="Helical" evidence="26">
    <location>
        <begin position="270"/>
        <end position="293"/>
    </location>
</feature>
<comment type="catalytic activity">
    <reaction evidence="10">
        <text>L-alpha-aminoacyl-L-arginine(out) = L-alpha-aminoacyl-L-arginine(in)</text>
        <dbReference type="Rhea" id="RHEA:79367"/>
        <dbReference type="ChEBI" id="CHEBI:229968"/>
    </reaction>
</comment>
<evidence type="ECO:0000313" key="28">
    <source>
        <dbReference type="EMBL" id="NOV50284.1"/>
    </source>
</evidence>
<evidence type="ECO:0000256" key="9">
    <source>
        <dbReference type="ARBA" id="ARBA00044878"/>
    </source>
</evidence>
<comment type="catalytic activity">
    <reaction evidence="17">
        <text>L-arginyl-glycine(out) = L-arginyl-glycine(in)</text>
        <dbReference type="Rhea" id="RHEA:79391"/>
        <dbReference type="ChEBI" id="CHEBI:229955"/>
    </reaction>
</comment>
<comment type="catalytic activity">
    <reaction evidence="11">
        <text>L-alpha-aminoacyl-L-histidine(out) = L-alpha-aminoacyl-L-histidine(in)</text>
        <dbReference type="Rhea" id="RHEA:79375"/>
        <dbReference type="ChEBI" id="CHEBI:229967"/>
    </reaction>
</comment>
<feature type="transmembrane region" description="Helical" evidence="26">
    <location>
        <begin position="189"/>
        <end position="206"/>
    </location>
</feature>
<comment type="subunit">
    <text evidence="24">Homodimer. Interacts with lysosomal protein GLMP (via lumenal domain); the interaction starts while both proteins are still in the endoplasmic reticulum and is required for stabilization of MFSD1 in lysosomes but has no direct effect on its targeting to lysosomes or transporter activity.</text>
</comment>
<evidence type="ECO:0000256" key="14">
    <source>
        <dbReference type="ARBA" id="ARBA00044898"/>
    </source>
</evidence>
<feature type="transmembrane region" description="Helical" evidence="26">
    <location>
        <begin position="6"/>
        <end position="33"/>
    </location>
</feature>
<evidence type="ECO:0000256" key="8">
    <source>
        <dbReference type="ARBA" id="ARBA00044876"/>
    </source>
</evidence>
<dbReference type="Pfam" id="PF07690">
    <property type="entry name" value="MFS_1"/>
    <property type="match status" value="1"/>
</dbReference>
<dbReference type="InterPro" id="IPR052187">
    <property type="entry name" value="MFSD1"/>
</dbReference>
<evidence type="ECO:0000256" key="5">
    <source>
        <dbReference type="ARBA" id="ARBA00022989"/>
    </source>
</evidence>
<dbReference type="AlphaFoldDB" id="A0A6M2DWC5"/>
<feature type="transmembrane region" description="Helical" evidence="26">
    <location>
        <begin position="95"/>
        <end position="117"/>
    </location>
</feature>
<evidence type="ECO:0000256" key="1">
    <source>
        <dbReference type="ARBA" id="ARBA00004155"/>
    </source>
</evidence>
<evidence type="ECO:0000256" key="10">
    <source>
        <dbReference type="ARBA" id="ARBA00044881"/>
    </source>
</evidence>
<evidence type="ECO:0000256" key="17">
    <source>
        <dbReference type="ARBA" id="ARBA00044903"/>
    </source>
</evidence>
<feature type="domain" description="Major facilitator superfamily (MFS) profile" evidence="27">
    <location>
        <begin position="1"/>
        <end position="328"/>
    </location>
</feature>
<dbReference type="SUPFAM" id="SSF103473">
    <property type="entry name" value="MFS general substrate transporter"/>
    <property type="match status" value="1"/>
</dbReference>
<reference evidence="28" key="1">
    <citation type="submission" date="2020-03" db="EMBL/GenBank/DDBJ databases">
        <title>Transcriptomic Profiling of the Digestive Tract of the Rat Flea, Xenopsylla cheopis, Following Blood Feeding and Infection with Yersinia pestis.</title>
        <authorList>
            <person name="Bland D.M."/>
            <person name="Martens C.A."/>
            <person name="Virtaneva K."/>
            <person name="Kanakabandi K."/>
            <person name="Long D."/>
            <person name="Rosenke R."/>
            <person name="Saturday G.A."/>
            <person name="Hoyt F.H."/>
            <person name="Bruno D.P."/>
            <person name="Ribeiro J.M.C."/>
            <person name="Hinnebusch J."/>
        </authorList>
    </citation>
    <scope>NUCLEOTIDE SEQUENCE</scope>
</reference>
<evidence type="ECO:0000256" key="22">
    <source>
        <dbReference type="ARBA" id="ARBA00045018"/>
    </source>
</evidence>
<dbReference type="InterPro" id="IPR011701">
    <property type="entry name" value="MFS"/>
</dbReference>
<feature type="transmembrane region" description="Helical" evidence="26">
    <location>
        <begin position="147"/>
        <end position="169"/>
    </location>
</feature>
<keyword evidence="3" id="KW-0813">Transport</keyword>
<evidence type="ECO:0000259" key="27">
    <source>
        <dbReference type="PROSITE" id="PS50850"/>
    </source>
</evidence>
<evidence type="ECO:0000256" key="15">
    <source>
        <dbReference type="ARBA" id="ARBA00044899"/>
    </source>
</evidence>